<evidence type="ECO:0000313" key="2">
    <source>
        <dbReference type="EMBL" id="RDB27879.1"/>
    </source>
</evidence>
<proteinExistence type="predicted"/>
<accession>A0A369JZU8</accession>
<evidence type="ECO:0000313" key="3">
    <source>
        <dbReference type="Proteomes" id="UP000076154"/>
    </source>
</evidence>
<name>A0A369JZU8_HYPMA</name>
<dbReference type="InParanoid" id="A0A369JZU8"/>
<feature type="region of interest" description="Disordered" evidence="1">
    <location>
        <begin position="36"/>
        <end position="62"/>
    </location>
</feature>
<dbReference type="EMBL" id="LUEZ02000013">
    <property type="protein sequence ID" value="RDB27879.1"/>
    <property type="molecule type" value="Genomic_DNA"/>
</dbReference>
<keyword evidence="3" id="KW-1185">Reference proteome</keyword>
<dbReference type="Proteomes" id="UP000076154">
    <property type="component" value="Unassembled WGS sequence"/>
</dbReference>
<organism evidence="2 3">
    <name type="scientific">Hypsizygus marmoreus</name>
    <name type="common">White beech mushroom</name>
    <name type="synonym">Agaricus marmoreus</name>
    <dbReference type="NCBI Taxonomy" id="39966"/>
    <lineage>
        <taxon>Eukaryota</taxon>
        <taxon>Fungi</taxon>
        <taxon>Dikarya</taxon>
        <taxon>Basidiomycota</taxon>
        <taxon>Agaricomycotina</taxon>
        <taxon>Agaricomycetes</taxon>
        <taxon>Agaricomycetidae</taxon>
        <taxon>Agaricales</taxon>
        <taxon>Tricholomatineae</taxon>
        <taxon>Lyophyllaceae</taxon>
        <taxon>Hypsizygus</taxon>
    </lineage>
</organism>
<evidence type="ECO:0000256" key="1">
    <source>
        <dbReference type="SAM" id="MobiDB-lite"/>
    </source>
</evidence>
<sequence>MYDGEDGGRRWWAVLFVFTHLDFVDHEMVGVRSVPGAATNDLSSRARVASPGQYEDDSPTKRKMHSHLFAILPEGPAMAKLPAHSPSISSLLA</sequence>
<protein>
    <submittedName>
        <fullName evidence="2">Uncharacterized protein</fullName>
    </submittedName>
</protein>
<dbReference type="AlphaFoldDB" id="A0A369JZU8"/>
<comment type="caution">
    <text evidence="2">The sequence shown here is derived from an EMBL/GenBank/DDBJ whole genome shotgun (WGS) entry which is preliminary data.</text>
</comment>
<gene>
    <name evidence="2" type="ORF">Hypma_002255</name>
</gene>
<reference evidence="2" key="1">
    <citation type="submission" date="2018-04" db="EMBL/GenBank/DDBJ databases">
        <title>Whole genome sequencing of Hypsizygus marmoreus.</title>
        <authorList>
            <person name="Choi I.-G."/>
            <person name="Min B."/>
            <person name="Kim J.-G."/>
            <person name="Kim S."/>
            <person name="Oh Y.-L."/>
            <person name="Kong W.-S."/>
            <person name="Park H."/>
            <person name="Jeong J."/>
            <person name="Song E.-S."/>
        </authorList>
    </citation>
    <scope>NUCLEOTIDE SEQUENCE [LARGE SCALE GENOMIC DNA]</scope>
    <source>
        <strain evidence="2">51987-8</strain>
    </source>
</reference>